<evidence type="ECO:0000313" key="2">
    <source>
        <dbReference type="Proteomes" id="UP000076532"/>
    </source>
</evidence>
<name>A0A167UYS1_9AGAM</name>
<dbReference type="Proteomes" id="UP000076532">
    <property type="component" value="Unassembled WGS sequence"/>
</dbReference>
<accession>A0A167UYS1</accession>
<protein>
    <submittedName>
        <fullName evidence="1">Uncharacterized protein</fullName>
    </submittedName>
</protein>
<dbReference type="AlphaFoldDB" id="A0A167UYS1"/>
<sequence>MARTRMGRFRRDWKLMVCTYGLAPLGAGSILDGKELRVLVLDFRASSNGGYIWCMSDGWYLGCMGWKRTG</sequence>
<organism evidence="1 2">
    <name type="scientific">Athelia psychrophila</name>
    <dbReference type="NCBI Taxonomy" id="1759441"/>
    <lineage>
        <taxon>Eukaryota</taxon>
        <taxon>Fungi</taxon>
        <taxon>Dikarya</taxon>
        <taxon>Basidiomycota</taxon>
        <taxon>Agaricomycotina</taxon>
        <taxon>Agaricomycetes</taxon>
        <taxon>Agaricomycetidae</taxon>
        <taxon>Atheliales</taxon>
        <taxon>Atheliaceae</taxon>
        <taxon>Athelia</taxon>
    </lineage>
</organism>
<dbReference type="EMBL" id="KV417922">
    <property type="protein sequence ID" value="KZP04451.1"/>
    <property type="molecule type" value="Genomic_DNA"/>
</dbReference>
<evidence type="ECO:0000313" key="1">
    <source>
        <dbReference type="EMBL" id="KZP04451.1"/>
    </source>
</evidence>
<reference evidence="1 2" key="1">
    <citation type="journal article" date="2016" name="Mol. Biol. Evol.">
        <title>Comparative Genomics of Early-Diverging Mushroom-Forming Fungi Provides Insights into the Origins of Lignocellulose Decay Capabilities.</title>
        <authorList>
            <person name="Nagy L.G."/>
            <person name="Riley R."/>
            <person name="Tritt A."/>
            <person name="Adam C."/>
            <person name="Daum C."/>
            <person name="Floudas D."/>
            <person name="Sun H."/>
            <person name="Yadav J.S."/>
            <person name="Pangilinan J."/>
            <person name="Larsson K.H."/>
            <person name="Matsuura K."/>
            <person name="Barry K."/>
            <person name="Labutti K."/>
            <person name="Kuo R."/>
            <person name="Ohm R.A."/>
            <person name="Bhattacharya S.S."/>
            <person name="Shirouzu T."/>
            <person name="Yoshinaga Y."/>
            <person name="Martin F.M."/>
            <person name="Grigoriev I.V."/>
            <person name="Hibbett D.S."/>
        </authorList>
    </citation>
    <scope>NUCLEOTIDE SEQUENCE [LARGE SCALE GENOMIC DNA]</scope>
    <source>
        <strain evidence="1 2">CBS 109695</strain>
    </source>
</reference>
<proteinExistence type="predicted"/>
<keyword evidence="2" id="KW-1185">Reference proteome</keyword>
<gene>
    <name evidence="1" type="ORF">FIBSPDRAFT_878526</name>
</gene>